<dbReference type="InterPro" id="IPR002575">
    <property type="entry name" value="Aminoglycoside_PTrfase"/>
</dbReference>
<evidence type="ECO:0000313" key="3">
    <source>
        <dbReference type="EMBL" id="NEE01518.1"/>
    </source>
</evidence>
<feature type="domain" description="Aminoglycoside phosphotransferase" evidence="2">
    <location>
        <begin position="23"/>
        <end position="229"/>
    </location>
</feature>
<dbReference type="GO" id="GO:0009088">
    <property type="term" value="P:threonine biosynthetic process"/>
    <property type="evidence" value="ECO:0007669"/>
    <property type="project" value="TreeGrafter"/>
</dbReference>
<name>A0A6L9SAK3_9ACTN</name>
<evidence type="ECO:0000256" key="1">
    <source>
        <dbReference type="ARBA" id="ARBA00038240"/>
    </source>
</evidence>
<keyword evidence="4" id="KW-1185">Reference proteome</keyword>
<protein>
    <submittedName>
        <fullName evidence="3">Phosphotransferase</fullName>
    </submittedName>
</protein>
<comment type="similarity">
    <text evidence="1">Belongs to the pseudomonas-type ThrB family.</text>
</comment>
<evidence type="ECO:0000259" key="2">
    <source>
        <dbReference type="Pfam" id="PF01636"/>
    </source>
</evidence>
<dbReference type="Pfam" id="PF01636">
    <property type="entry name" value="APH"/>
    <property type="match status" value="1"/>
</dbReference>
<dbReference type="Gene3D" id="3.90.1200.10">
    <property type="match status" value="1"/>
</dbReference>
<dbReference type="PANTHER" id="PTHR21064">
    <property type="entry name" value="AMINOGLYCOSIDE PHOSPHOTRANSFERASE DOMAIN-CONTAINING PROTEIN-RELATED"/>
    <property type="match status" value="1"/>
</dbReference>
<dbReference type="InterPro" id="IPR011009">
    <property type="entry name" value="Kinase-like_dom_sf"/>
</dbReference>
<evidence type="ECO:0000313" key="4">
    <source>
        <dbReference type="Proteomes" id="UP000475214"/>
    </source>
</evidence>
<keyword evidence="3" id="KW-0808">Transferase</keyword>
<dbReference type="InterPro" id="IPR050249">
    <property type="entry name" value="Pseudomonas-type_ThrB"/>
</dbReference>
<dbReference type="EMBL" id="JAAGOA010000010">
    <property type="protein sequence ID" value="NEE01518.1"/>
    <property type="molecule type" value="Genomic_DNA"/>
</dbReference>
<dbReference type="AlphaFoldDB" id="A0A6L9SAK3"/>
<reference evidence="3 4" key="1">
    <citation type="submission" date="2020-02" db="EMBL/GenBank/DDBJ databases">
        <authorList>
            <person name="Li X.-J."/>
            <person name="Han X.-M."/>
        </authorList>
    </citation>
    <scope>NUCLEOTIDE SEQUENCE [LARGE SCALE GENOMIC DNA]</scope>
    <source>
        <strain evidence="3 4">CCTCC AB 2017055</strain>
    </source>
</reference>
<proteinExistence type="inferred from homology"/>
<dbReference type="SUPFAM" id="SSF56112">
    <property type="entry name" value="Protein kinase-like (PK-like)"/>
    <property type="match status" value="1"/>
</dbReference>
<gene>
    <name evidence="3" type="ORF">G1H10_15205</name>
</gene>
<dbReference type="Proteomes" id="UP000475214">
    <property type="component" value="Unassembled WGS sequence"/>
</dbReference>
<sequence length="276" mass="30589">MANLLDGDYGTEVRTVDRVVISAQNLMVWVTTTDERLMVKVCRLAEAHEWLATRAAMVGWLADRGQPVARPLVSVSGERQLLRDDRSAGVQPIVPGSLLDATDHDQVRAAGRALAALHEELAAWPDASSLESIGPVAGERGKLWALPERRAETVPRELLDRLDRRIVELPESPGRQPVHTDFRGANLLWQGTGISGVLDFEEARIDPAVVDLANTVCLLGTWYSNWQPISLEAQRLLIDSYTDRRPLTGAEQAWLPPLIAWGMIGLGWSQEAERWL</sequence>
<comment type="caution">
    <text evidence="3">The sequence shown here is derived from an EMBL/GenBank/DDBJ whole genome shotgun (WGS) entry which is preliminary data.</text>
</comment>
<organism evidence="3 4">
    <name type="scientific">Phytoactinopolyspora halotolerans</name>
    <dbReference type="NCBI Taxonomy" id="1981512"/>
    <lineage>
        <taxon>Bacteria</taxon>
        <taxon>Bacillati</taxon>
        <taxon>Actinomycetota</taxon>
        <taxon>Actinomycetes</taxon>
        <taxon>Jiangellales</taxon>
        <taxon>Jiangellaceae</taxon>
        <taxon>Phytoactinopolyspora</taxon>
    </lineage>
</organism>
<dbReference type="RefSeq" id="WP_163739260.1">
    <property type="nucleotide sequence ID" value="NZ_JAAGOA010000010.1"/>
</dbReference>
<accession>A0A6L9SAK3</accession>
<dbReference type="PANTHER" id="PTHR21064:SF6">
    <property type="entry name" value="AMINOGLYCOSIDE PHOSPHOTRANSFERASE DOMAIN-CONTAINING PROTEIN"/>
    <property type="match status" value="1"/>
</dbReference>
<dbReference type="GO" id="GO:0004413">
    <property type="term" value="F:homoserine kinase activity"/>
    <property type="evidence" value="ECO:0007669"/>
    <property type="project" value="TreeGrafter"/>
</dbReference>